<reference evidence="16" key="1">
    <citation type="submission" date="2025-08" db="UniProtKB">
        <authorList>
            <consortium name="Ensembl"/>
        </authorList>
    </citation>
    <scope>IDENTIFICATION</scope>
</reference>
<dbReference type="STRING" id="1841481.ENSSLDP00000022491"/>
<dbReference type="EC" id="3.4.19.12" evidence="3"/>
<comment type="function">
    <text evidence="8">Ubiquitin hydrolase that can remove conjugated ubiquitin from AXIN1 and AXIN2, thereby acting as a regulator of Wnt signaling pathway. Acts as an activator of the Wnt signaling pathway downstream of the beta-catenin destruction complex by deubiquitinating and stabilizing AXIN1 and AXIN2, leading to promote nuclear accumulation of AXIN1 and AXIN2 and positively regulate beta-catenin (CTNBB1)-mediated transcription. Recognizes and hydrolyzes the peptide bond at the C-terminal Gly of ubiquitin. Involved in the processing of poly-ubiquitin precursors as well as that of ubiquitinated proteins.</text>
</comment>
<keyword evidence="7" id="KW-0788">Thiol protease</keyword>
<feature type="compositionally biased region" description="Basic and acidic residues" evidence="14">
    <location>
        <begin position="2473"/>
        <end position="2483"/>
    </location>
</feature>
<evidence type="ECO:0000256" key="12">
    <source>
        <dbReference type="ARBA" id="ARBA00078965"/>
    </source>
</evidence>
<dbReference type="CDD" id="cd02659">
    <property type="entry name" value="peptidase_C19C"/>
    <property type="match status" value="1"/>
</dbReference>
<comment type="subunit">
    <text evidence="9">Interacts with AXIN1 and AXIN2.</text>
</comment>
<dbReference type="InterPro" id="IPR021905">
    <property type="entry name" value="DUF3517"/>
</dbReference>
<evidence type="ECO:0000256" key="9">
    <source>
        <dbReference type="ARBA" id="ARBA00064116"/>
    </source>
</evidence>
<evidence type="ECO:0000256" key="14">
    <source>
        <dbReference type="SAM" id="MobiDB-lite"/>
    </source>
</evidence>
<dbReference type="Proteomes" id="UP000261360">
    <property type="component" value="Unplaced"/>
</dbReference>
<feature type="compositionally biased region" description="Low complexity" evidence="14">
    <location>
        <begin position="8"/>
        <end position="20"/>
    </location>
</feature>
<comment type="catalytic activity">
    <reaction evidence="1">
        <text>Thiol-dependent hydrolysis of ester, thioester, amide, peptide and isopeptide bonds formed by the C-terminal Gly of ubiquitin (a 76-residue protein attached to proteins as an intracellular targeting signal).</text>
        <dbReference type="EC" id="3.4.19.12"/>
    </reaction>
</comment>
<dbReference type="GO" id="GO:0006508">
    <property type="term" value="P:proteolysis"/>
    <property type="evidence" value="ECO:0007669"/>
    <property type="project" value="UniProtKB-KW"/>
</dbReference>
<feature type="region of interest" description="Disordered" evidence="14">
    <location>
        <begin position="2473"/>
        <end position="2701"/>
    </location>
</feature>
<proteinExistence type="inferred from homology"/>
<comment type="similarity">
    <text evidence="2">Belongs to the peptidase C19 family.</text>
</comment>
<keyword evidence="6" id="KW-0378">Hydrolase</keyword>
<keyword evidence="17" id="KW-1185">Reference proteome</keyword>
<dbReference type="GO" id="GO:0009966">
    <property type="term" value="P:regulation of signal transduction"/>
    <property type="evidence" value="ECO:0007669"/>
    <property type="project" value="UniProtKB-ARBA"/>
</dbReference>
<evidence type="ECO:0000256" key="8">
    <source>
        <dbReference type="ARBA" id="ARBA00053751"/>
    </source>
</evidence>
<dbReference type="Ensembl" id="ENSSLDT00000023218.1">
    <property type="protein sequence ID" value="ENSSLDP00000022491.1"/>
    <property type="gene ID" value="ENSSLDG00000017444.1"/>
</dbReference>
<evidence type="ECO:0000256" key="3">
    <source>
        <dbReference type="ARBA" id="ARBA00012759"/>
    </source>
</evidence>
<dbReference type="InterPro" id="IPR028889">
    <property type="entry name" value="USP"/>
</dbReference>
<feature type="domain" description="USP" evidence="15">
    <location>
        <begin position="1039"/>
        <end position="1375"/>
    </location>
</feature>
<dbReference type="GO" id="GO:0016579">
    <property type="term" value="P:protein deubiquitination"/>
    <property type="evidence" value="ECO:0007669"/>
    <property type="project" value="InterPro"/>
</dbReference>
<evidence type="ECO:0000256" key="2">
    <source>
        <dbReference type="ARBA" id="ARBA00009085"/>
    </source>
</evidence>
<dbReference type="FunFam" id="3.90.70.10:FF:000014">
    <property type="entry name" value="Ubiquitin carboxyl-terminal hydrolase 34"/>
    <property type="match status" value="1"/>
</dbReference>
<dbReference type="SUPFAM" id="SSF54001">
    <property type="entry name" value="Cysteine proteinases"/>
    <property type="match status" value="1"/>
</dbReference>
<dbReference type="PANTHER" id="PTHR24006:SF827">
    <property type="entry name" value="UBIQUITIN CARBOXYL-TERMINAL HYDROLASE 34"/>
    <property type="match status" value="1"/>
</dbReference>
<evidence type="ECO:0000313" key="16">
    <source>
        <dbReference type="Ensembl" id="ENSSLDP00000022491.1"/>
    </source>
</evidence>
<feature type="compositionally biased region" description="Low complexity" evidence="14">
    <location>
        <begin position="2512"/>
        <end position="2524"/>
    </location>
</feature>
<evidence type="ECO:0000256" key="4">
    <source>
        <dbReference type="ARBA" id="ARBA00022670"/>
    </source>
</evidence>
<dbReference type="InterPro" id="IPR038765">
    <property type="entry name" value="Papain-like_cys_pep_sf"/>
</dbReference>
<sequence>MVEDMLSADDVSCSSSQVSAKSEKNMADFDGEESGCEEELVQINSHAELSSHLQQHLPNLASIYHEHLVQGPAVHKHQYSSSHAVTDINLDNVCKKGNTLLWDLVQDEDAIHLSEGLINEAEKLLCSLVCWFTDRQIRMRFIEGCLDNLAHHRSVVVSLRLLPKLFGTFQQFGSSYDTHWITMWAEKELHMMKLFFDDLQHYIHEVREHRHKFALYSHSAEVQVRLQFLTCVFSTLGSPDHFRLSLEQVDILWHCLVEDAECYDDALHWFLNQVRSKDQHAMGMETYKHLFLEKMPQLKPETISMTGLNLFQHLCNLARLATSALDNASSCELCGMDQLWGIALRAQSADISRAAIQYINSYYINAGKTGLEKEQEFIRKCMESLLMASANLEKDAHSSLTSIERGLLMLKTHLEAFRRRFAYHLRQWQIEGTGISSHLKALSDKQSLPLRIVCQPAGLPDKMTIEMYPSDQVADLRAEVTHWYENLQKEQMNQQAQLQEFGQSSRQAGDFPGGLMGPVRMISSGHELTTDYDEKTLHELGFKDMQMVFVSLGAPRRERKGEGIQLPASCLPPPQKEHIPMLLLLQEPHLTTLFDLLEMLACFKPPSPNAEKVHESPESARCEELHLHAENLSRRVWELLMLLPTCPKMLQAFQNISDDTVSHSGSYSDLYPDSDDSSEDQIENSKNTWSCKFVSSGGLQLLLEIFNSGILEPKDQESWTVWLLDCLACLLKLICQFAVDPADLDLAYHDVFSWSGLADSQRKRAWPGKSRKSTVDHGKGLHIPRLTEVFLSLVQGTNLIQRLINVAYTYDNLAHRVLKAQSDHRSRHEVTHYSMWLLVSWAHCSSTVKSSLADSDHLHDWLKKLTLLVPEPAVRHEACNGLYKLSLSGLEGGESINRSFLLLAASTLLKFLPDAQALKPLRVEDYEEEPLLRTGCKEYFWLLCKLIDNIHVKDASQVGASRHSTDHQNQKSLLILDQQDGTIEDDGLTGLLRLATSVLKHKPPYKFSREGQEFLRDVHNLLFLLPSLADRAQPKCKSHAARAAAYDLLVETVKGSVENYRLLHNWYAEDIKHKTTLLELQKMFTYLMESERKAYNPRPFCKTYTMDKQPLNTGEQKDMTEFFTDLITKIEEMSQELVNLKVQLFTVVVSVLQDCDHVSQTAEEFYTVRCQVADMKNIYESLDEVTIKDTLEGDNMYTCSQCGKKVRAEKRACFKKLPRILSFNTMRYTFNMVTMMKEKVNTHFSFPLRLDMTPYTEDFLMGKGERKEGFREEGEAKVTESYEYDLIGVTVHTGTADGGHYYSFIRDIVNPHAYKNNKWYLFNDAEVKPFDSAQLASECFGGEMTTKTYDSVTDKFMDFSFEKTHSAYMLFYKRVELEEENGKDFSFDVSPDLLEWIWHDNMQFLQDKNIFEHTYFGFMWQLCSSIPSTLPDPKAVSLMTAKLSTSFVLETFIHSKEKPTMLQWIELLTKQFNNSQAACEWFLDRMADDNWWPMQILIKCPNQIVRQMFQRLCIHVIQRLRPVHAHLYLQPGMEDGSDDMDGPVEDIGSRSCVTRFVKTLLSIMEHGVKPHSKHLTEYFAFLYEFAKMGEEESQFLLSLQAISIMVHFYMGTKGPENPQVEVLSEEEGEEEDEEEDILSLAEEKYRPAALEKMIALIALLVEQSRSERHLTLSQSDMAALTGGKGFPFLFQHIRDGINIRQTCNLIFSLCRYNNRLAEHIVSMLFTSIAKLTPEAANPFFKLLTMLMEFAGGPPGMPSFASYILQRIWEVIEYNPSQCLDWLAVQTPRNKLAHSWVLQNMENWVERFLLAHNYPRVRTSAAYLLVSLIPSNSFRQMFRSTRSLHLPTRELPLSPDTTVVLHQVYNLLLGLLGRAKLYVDASVHGTTKLVQYFSFMTYCLISKTEKLMFSGYFMDLWNLFQPKLSEPAIATNHNKQALLSFWYNVCVDCPENVRLVVQNPVVTKNIAFNYILADHDDQEVVLFNRGMLPAYYGILRMCCEQSPAFTRQLASHQNIQWAFKNLTPHASQYPGAVEELFNLMQLFVAQRADMREEELEDVKQFKKTTISCYLRCLDGRSCWTTLISAFRVLLENDEDRLLVVFNRGLILMTESFNTLHMMYHEATACHVTGDLVELLSIFLSVLKATRPYLQRKDVKQALIQWQERIDFAHKLLTLLNSYSPPELRNACLDVLKELVLLSPHDFLHTLVPFLQHNHCTYHHSNIPMSFGPYLPCRENIKLMGAKNNIRPPRPELNMCLLPSMVESSKGKDEVYDRMLLDYFLSYHQFIHLLCRVAINCEKFTDTLVKLSVLIAYEGLPLHLALFPKLWTELCQSQSVLAKTCVKLLCEDPAFSEYIKCILMDERMFLNNNVAYSFLTCFLHKVHVQVLSGPSCSNLIGVLVTNLLSEQSSLQPELAAHRLELSKTSGLLNADLRALVLLLSVQPPQAVDPALCPALQELLGRCRVCVQQRSALELEAKDHKAKAEDEGATPVKRRRVSSDDDRAGDTAAPLCVASTSSSSSSSSSSSALPPCSEPKPDHQEALTPTSTSDTETRDSSSLIDPGTEQDPPSPDPAPTSSGNLDSSPKEEKMEASSSSSSSFSSSSSLLQEAGEGFVQGEEPEPPRHVATGEEEDAEQREGRRGEAMSCSSEEVKETGSKTSSSSAPPLSEDAAFPSALGLVGEGPEGCSGHAQSSQVFPSTGPPPDMLDTLYRTVEATIAIVTKLSVKGPPSS</sequence>
<evidence type="ECO:0000259" key="15">
    <source>
        <dbReference type="PROSITE" id="PS50235"/>
    </source>
</evidence>
<feature type="region of interest" description="Disordered" evidence="14">
    <location>
        <begin position="1"/>
        <end position="29"/>
    </location>
</feature>
<keyword evidence="5" id="KW-0833">Ubl conjugation pathway</keyword>
<dbReference type="PANTHER" id="PTHR24006">
    <property type="entry name" value="UBIQUITIN CARBOXYL-TERMINAL HYDROLASE"/>
    <property type="match status" value="1"/>
</dbReference>
<feature type="compositionally biased region" description="Low complexity" evidence="14">
    <location>
        <begin position="2590"/>
        <end position="2602"/>
    </location>
</feature>
<dbReference type="PROSITE" id="PS50235">
    <property type="entry name" value="USP_3"/>
    <property type="match status" value="1"/>
</dbReference>
<dbReference type="GeneTree" id="ENSGT00940000158659"/>
<dbReference type="Pfam" id="PF00443">
    <property type="entry name" value="UCH"/>
    <property type="match status" value="1"/>
</dbReference>
<keyword evidence="4" id="KW-0645">Protease</keyword>
<evidence type="ECO:0000256" key="10">
    <source>
        <dbReference type="ARBA" id="ARBA00071646"/>
    </source>
</evidence>
<organism evidence="16 17">
    <name type="scientific">Seriola lalandi dorsalis</name>
    <dbReference type="NCBI Taxonomy" id="1841481"/>
    <lineage>
        <taxon>Eukaryota</taxon>
        <taxon>Metazoa</taxon>
        <taxon>Chordata</taxon>
        <taxon>Craniata</taxon>
        <taxon>Vertebrata</taxon>
        <taxon>Euteleostomi</taxon>
        <taxon>Actinopterygii</taxon>
        <taxon>Neopterygii</taxon>
        <taxon>Teleostei</taxon>
        <taxon>Neoteleostei</taxon>
        <taxon>Acanthomorphata</taxon>
        <taxon>Carangaria</taxon>
        <taxon>Carangiformes</taxon>
        <taxon>Carangidae</taxon>
        <taxon>Seriola</taxon>
    </lineage>
</organism>
<dbReference type="SUPFAM" id="SSF48371">
    <property type="entry name" value="ARM repeat"/>
    <property type="match status" value="1"/>
</dbReference>
<evidence type="ECO:0000256" key="5">
    <source>
        <dbReference type="ARBA" id="ARBA00022786"/>
    </source>
</evidence>
<dbReference type="Pfam" id="PF12030">
    <property type="entry name" value="DUF3517"/>
    <property type="match status" value="1"/>
</dbReference>
<evidence type="ECO:0000256" key="13">
    <source>
        <dbReference type="ARBA" id="ARBA00082193"/>
    </source>
</evidence>
<accession>A0A3B4Y391</accession>
<dbReference type="InterPro" id="IPR018200">
    <property type="entry name" value="USP_CS"/>
</dbReference>
<feature type="compositionally biased region" description="Low complexity" evidence="14">
    <location>
        <begin position="2654"/>
        <end position="2666"/>
    </location>
</feature>
<reference evidence="16" key="2">
    <citation type="submission" date="2025-09" db="UniProtKB">
        <authorList>
            <consortium name="Ensembl"/>
        </authorList>
    </citation>
    <scope>IDENTIFICATION</scope>
</reference>
<evidence type="ECO:0000256" key="1">
    <source>
        <dbReference type="ARBA" id="ARBA00000707"/>
    </source>
</evidence>
<evidence type="ECO:0000313" key="17">
    <source>
        <dbReference type="Proteomes" id="UP000261360"/>
    </source>
</evidence>
<protein>
    <recommendedName>
        <fullName evidence="10">Ubiquitin carboxyl-terminal hydrolase 34</fullName>
        <ecNumber evidence="3">3.4.19.12</ecNumber>
    </recommendedName>
    <alternativeName>
        <fullName evidence="13">Deubiquitinating enzyme 34</fullName>
    </alternativeName>
    <alternativeName>
        <fullName evidence="11">Ubiquitin thioesterase 34</fullName>
    </alternativeName>
    <alternativeName>
        <fullName evidence="12">Ubiquitin-specific-processing protease 34</fullName>
    </alternativeName>
</protein>
<evidence type="ECO:0000256" key="7">
    <source>
        <dbReference type="ARBA" id="ARBA00022807"/>
    </source>
</evidence>
<dbReference type="Gene3D" id="3.90.70.10">
    <property type="entry name" value="Cysteine proteinases"/>
    <property type="match status" value="1"/>
</dbReference>
<name>A0A3B4Y391_SERLL</name>
<dbReference type="GO" id="GO:0005634">
    <property type="term" value="C:nucleus"/>
    <property type="evidence" value="ECO:0007669"/>
    <property type="project" value="TreeGrafter"/>
</dbReference>
<dbReference type="GO" id="GO:0005829">
    <property type="term" value="C:cytosol"/>
    <property type="evidence" value="ECO:0007669"/>
    <property type="project" value="TreeGrafter"/>
</dbReference>
<evidence type="ECO:0000256" key="6">
    <source>
        <dbReference type="ARBA" id="ARBA00022801"/>
    </source>
</evidence>
<dbReference type="InterPro" id="IPR016024">
    <property type="entry name" value="ARM-type_fold"/>
</dbReference>
<dbReference type="InterPro" id="IPR001394">
    <property type="entry name" value="Peptidase_C19_UCH"/>
</dbReference>
<dbReference type="PROSITE" id="PS00973">
    <property type="entry name" value="USP_2"/>
    <property type="match status" value="1"/>
</dbReference>
<dbReference type="InterPro" id="IPR050164">
    <property type="entry name" value="Peptidase_C19"/>
</dbReference>
<evidence type="ECO:0000256" key="11">
    <source>
        <dbReference type="ARBA" id="ARBA00075200"/>
    </source>
</evidence>
<dbReference type="GO" id="GO:0004843">
    <property type="term" value="F:cysteine-type deubiquitinase activity"/>
    <property type="evidence" value="ECO:0007669"/>
    <property type="project" value="UniProtKB-EC"/>
</dbReference>